<feature type="transmembrane region" description="Helical" evidence="7">
    <location>
        <begin position="272"/>
        <end position="292"/>
    </location>
</feature>
<protein>
    <submittedName>
        <fullName evidence="8">Metal ABC transporter permease</fullName>
    </submittedName>
</protein>
<feature type="transmembrane region" description="Helical" evidence="7">
    <location>
        <begin position="202"/>
        <end position="226"/>
    </location>
</feature>
<gene>
    <name evidence="8" type="ORF">CYJ26_05455</name>
</gene>
<dbReference type="InterPro" id="IPR001626">
    <property type="entry name" value="ABC_TroCD"/>
</dbReference>
<accession>A0A2I1KTB4</accession>
<organism evidence="8 9">
    <name type="scientific">Actinomyces urogenitalis</name>
    <dbReference type="NCBI Taxonomy" id="103621"/>
    <lineage>
        <taxon>Bacteria</taxon>
        <taxon>Bacillati</taxon>
        <taxon>Actinomycetota</taxon>
        <taxon>Actinomycetes</taxon>
        <taxon>Actinomycetales</taxon>
        <taxon>Actinomycetaceae</taxon>
        <taxon>Actinomyces</taxon>
    </lineage>
</organism>
<sequence>MMVIAELVEALRLLVQGVPGLTTLASAPYLFRPLVMLVVLGVVCAIVGVAVNLRCAEFQAEALVHAVFPGIVAGAVYLGTEGIVPAASLAGVVAAAVLTWVGYRARREASEAGTAVVLTTFFSVGLVLLLAKGDMSGQLEALMFGRLLSATDAKFSQAVLVSVVALVLVALTWKEQVLLAFDQVGAWAGGLRPLALDLLLNMSVAAIVVSSSVAVGTLLAIGYIILPAATGRVLGRSVRSMTLIALGVGVVSAYLGMLAAVAPSPHPVSPQAVVVLIMAVFLVAAVPVRSVLTRVGPWRLTDSPRQAAQDGAGRPEKVVAP</sequence>
<evidence type="ECO:0000256" key="4">
    <source>
        <dbReference type="ARBA" id="ARBA00022989"/>
    </source>
</evidence>
<dbReference type="PANTHER" id="PTHR30477">
    <property type="entry name" value="ABC-TRANSPORTER METAL-BINDING PROTEIN"/>
    <property type="match status" value="1"/>
</dbReference>
<dbReference type="SUPFAM" id="SSF81345">
    <property type="entry name" value="ABC transporter involved in vitamin B12 uptake, BtuC"/>
    <property type="match status" value="1"/>
</dbReference>
<dbReference type="GO" id="GO:0010043">
    <property type="term" value="P:response to zinc ion"/>
    <property type="evidence" value="ECO:0007669"/>
    <property type="project" value="TreeGrafter"/>
</dbReference>
<evidence type="ECO:0000313" key="8">
    <source>
        <dbReference type="EMBL" id="PKY98837.1"/>
    </source>
</evidence>
<keyword evidence="5 7" id="KW-0472">Membrane</keyword>
<dbReference type="Gene3D" id="1.10.3470.10">
    <property type="entry name" value="ABC transporter involved in vitamin B12 uptake, BtuC"/>
    <property type="match status" value="1"/>
</dbReference>
<dbReference type="GO" id="GO:0055085">
    <property type="term" value="P:transmembrane transport"/>
    <property type="evidence" value="ECO:0007669"/>
    <property type="project" value="InterPro"/>
</dbReference>
<dbReference type="EMBL" id="PKHA01000004">
    <property type="protein sequence ID" value="PKY98837.1"/>
    <property type="molecule type" value="Genomic_DNA"/>
</dbReference>
<comment type="subcellular location">
    <subcellularLocation>
        <location evidence="6">Cell membrane</location>
        <topology evidence="6">Multi-pass membrane protein</topology>
    </subcellularLocation>
    <subcellularLocation>
        <location evidence="1">Membrane</location>
        <topology evidence="1">Multi-pass membrane protein</topology>
    </subcellularLocation>
</comment>
<feature type="transmembrane region" description="Helical" evidence="7">
    <location>
        <begin position="238"/>
        <end position="260"/>
    </location>
</feature>
<dbReference type="PANTHER" id="PTHR30477:SF13">
    <property type="entry name" value="IRON TRANSPORT SYSTEM MEMBRANE PROTEIN HI_0360-RELATED"/>
    <property type="match status" value="1"/>
</dbReference>
<dbReference type="GeneID" id="81708378"/>
<reference evidence="8 9" key="1">
    <citation type="submission" date="2017-12" db="EMBL/GenBank/DDBJ databases">
        <title>Phylogenetic diversity of female urinary microbiome.</title>
        <authorList>
            <person name="Thomas-White K."/>
            <person name="Wolfe A.J."/>
        </authorList>
    </citation>
    <scope>NUCLEOTIDE SEQUENCE [LARGE SCALE GENOMIC DNA]</scope>
    <source>
        <strain evidence="8 9">UMB0319</strain>
    </source>
</reference>
<comment type="similarity">
    <text evidence="2 6">Belongs to the ABC-3 integral membrane protein family.</text>
</comment>
<evidence type="ECO:0000256" key="6">
    <source>
        <dbReference type="RuleBase" id="RU003943"/>
    </source>
</evidence>
<evidence type="ECO:0000256" key="7">
    <source>
        <dbReference type="SAM" id="Phobius"/>
    </source>
</evidence>
<dbReference type="Proteomes" id="UP000234778">
    <property type="component" value="Unassembled WGS sequence"/>
</dbReference>
<dbReference type="AlphaFoldDB" id="A0A2I1KTB4"/>
<keyword evidence="6" id="KW-0813">Transport</keyword>
<comment type="caution">
    <text evidence="8">The sequence shown here is derived from an EMBL/GenBank/DDBJ whole genome shotgun (WGS) entry which is preliminary data.</text>
</comment>
<evidence type="ECO:0000256" key="5">
    <source>
        <dbReference type="ARBA" id="ARBA00023136"/>
    </source>
</evidence>
<keyword evidence="3 6" id="KW-0812">Transmembrane</keyword>
<evidence type="ECO:0000256" key="3">
    <source>
        <dbReference type="ARBA" id="ARBA00022692"/>
    </source>
</evidence>
<proteinExistence type="inferred from homology"/>
<dbReference type="GO" id="GO:0043190">
    <property type="term" value="C:ATP-binding cassette (ABC) transporter complex"/>
    <property type="evidence" value="ECO:0007669"/>
    <property type="project" value="InterPro"/>
</dbReference>
<evidence type="ECO:0000256" key="2">
    <source>
        <dbReference type="ARBA" id="ARBA00008034"/>
    </source>
</evidence>
<feature type="transmembrane region" description="Helical" evidence="7">
    <location>
        <begin position="62"/>
        <end position="80"/>
    </location>
</feature>
<feature type="transmembrane region" description="Helical" evidence="7">
    <location>
        <begin position="115"/>
        <end position="133"/>
    </location>
</feature>
<feature type="transmembrane region" description="Helical" evidence="7">
    <location>
        <begin position="86"/>
        <end position="103"/>
    </location>
</feature>
<keyword evidence="4 7" id="KW-1133">Transmembrane helix</keyword>
<evidence type="ECO:0000313" key="9">
    <source>
        <dbReference type="Proteomes" id="UP000234778"/>
    </source>
</evidence>
<name>A0A2I1KTB4_9ACTO</name>
<dbReference type="RefSeq" id="WP_024035277.1">
    <property type="nucleotide sequence ID" value="NZ_CP136961.1"/>
</dbReference>
<dbReference type="InterPro" id="IPR037294">
    <property type="entry name" value="ABC_BtuC-like"/>
</dbReference>
<dbReference type="Pfam" id="PF00950">
    <property type="entry name" value="ABC-3"/>
    <property type="match status" value="1"/>
</dbReference>
<evidence type="ECO:0000256" key="1">
    <source>
        <dbReference type="ARBA" id="ARBA00004141"/>
    </source>
</evidence>
<feature type="transmembrane region" description="Helical" evidence="7">
    <location>
        <begin position="29"/>
        <end position="50"/>
    </location>
</feature>